<dbReference type="Pfam" id="PF05699">
    <property type="entry name" value="Dimer_Tnp_hAT"/>
    <property type="match status" value="1"/>
</dbReference>
<keyword evidence="8" id="KW-0539">Nucleus</keyword>
<evidence type="ECO:0000313" key="13">
    <source>
        <dbReference type="Proteomes" id="UP001367676"/>
    </source>
</evidence>
<comment type="subcellular location">
    <subcellularLocation>
        <location evidence="1">Nucleus</location>
    </subcellularLocation>
</comment>
<keyword evidence="5" id="KW-0805">Transcription regulation</keyword>
<evidence type="ECO:0000256" key="4">
    <source>
        <dbReference type="ARBA" id="ARBA00022833"/>
    </source>
</evidence>
<evidence type="ECO:0000259" key="11">
    <source>
        <dbReference type="PROSITE" id="PS50808"/>
    </source>
</evidence>
<dbReference type="InterPro" id="IPR052035">
    <property type="entry name" value="ZnF_BED_domain_contain"/>
</dbReference>
<keyword evidence="4" id="KW-0862">Zinc</keyword>
<feature type="compositionally biased region" description="Basic residues" evidence="10">
    <location>
        <begin position="109"/>
        <end position="118"/>
    </location>
</feature>
<evidence type="ECO:0000256" key="7">
    <source>
        <dbReference type="ARBA" id="ARBA00023163"/>
    </source>
</evidence>
<evidence type="ECO:0000256" key="6">
    <source>
        <dbReference type="ARBA" id="ARBA00023125"/>
    </source>
</evidence>
<dbReference type="SUPFAM" id="SSF57667">
    <property type="entry name" value="beta-beta-alpha zinc fingers"/>
    <property type="match status" value="1"/>
</dbReference>
<name>A0AAN9T6B4_9HEMI</name>
<accession>A0AAN9T6B4</accession>
<evidence type="ECO:0000256" key="8">
    <source>
        <dbReference type="ARBA" id="ARBA00023242"/>
    </source>
</evidence>
<dbReference type="PANTHER" id="PTHR46481:SF10">
    <property type="entry name" value="ZINC FINGER BED DOMAIN-CONTAINING PROTEIN 39"/>
    <property type="match status" value="1"/>
</dbReference>
<dbReference type="GO" id="GO:0009791">
    <property type="term" value="P:post-embryonic development"/>
    <property type="evidence" value="ECO:0007669"/>
    <property type="project" value="UniProtKB-ARBA"/>
</dbReference>
<dbReference type="SMART" id="SM00614">
    <property type="entry name" value="ZnF_BED"/>
    <property type="match status" value="1"/>
</dbReference>
<dbReference type="AlphaFoldDB" id="A0AAN9T6B4"/>
<dbReference type="EMBL" id="JBBCAQ010000036">
    <property type="protein sequence ID" value="KAK7575623.1"/>
    <property type="molecule type" value="Genomic_DNA"/>
</dbReference>
<keyword evidence="2" id="KW-0479">Metal-binding</keyword>
<dbReference type="InterPro" id="IPR012337">
    <property type="entry name" value="RNaseH-like_sf"/>
</dbReference>
<comment type="caution">
    <text evidence="12">The sequence shown here is derived from an EMBL/GenBank/DDBJ whole genome shotgun (WGS) entry which is preliminary data.</text>
</comment>
<dbReference type="GO" id="GO:0008270">
    <property type="term" value="F:zinc ion binding"/>
    <property type="evidence" value="ECO:0007669"/>
    <property type="project" value="UniProtKB-KW"/>
</dbReference>
<keyword evidence="6" id="KW-0238">DNA-binding</keyword>
<evidence type="ECO:0000256" key="2">
    <source>
        <dbReference type="ARBA" id="ARBA00022723"/>
    </source>
</evidence>
<feature type="domain" description="BED-type" evidence="11">
    <location>
        <begin position="39"/>
        <end position="97"/>
    </location>
</feature>
<proteinExistence type="predicted"/>
<organism evidence="12 13">
    <name type="scientific">Parthenolecanium corni</name>
    <dbReference type="NCBI Taxonomy" id="536013"/>
    <lineage>
        <taxon>Eukaryota</taxon>
        <taxon>Metazoa</taxon>
        <taxon>Ecdysozoa</taxon>
        <taxon>Arthropoda</taxon>
        <taxon>Hexapoda</taxon>
        <taxon>Insecta</taxon>
        <taxon>Pterygota</taxon>
        <taxon>Neoptera</taxon>
        <taxon>Paraneoptera</taxon>
        <taxon>Hemiptera</taxon>
        <taxon>Sternorrhyncha</taxon>
        <taxon>Coccoidea</taxon>
        <taxon>Coccidae</taxon>
        <taxon>Parthenolecanium</taxon>
    </lineage>
</organism>
<reference evidence="12 13" key="1">
    <citation type="submission" date="2024-03" db="EMBL/GenBank/DDBJ databases">
        <title>Adaptation during the transition from Ophiocordyceps entomopathogen to insect associate is accompanied by gene loss and intensified selection.</title>
        <authorList>
            <person name="Ward C.M."/>
            <person name="Onetto C.A."/>
            <person name="Borneman A.R."/>
        </authorList>
    </citation>
    <scope>NUCLEOTIDE SEQUENCE [LARGE SCALE GENOMIC DNA]</scope>
    <source>
        <strain evidence="12">AWRI1</strain>
        <tissue evidence="12">Single Adult Female</tissue>
    </source>
</reference>
<keyword evidence="13" id="KW-1185">Reference proteome</keyword>
<evidence type="ECO:0000256" key="10">
    <source>
        <dbReference type="SAM" id="MobiDB-lite"/>
    </source>
</evidence>
<dbReference type="InterPro" id="IPR008906">
    <property type="entry name" value="HATC_C_dom"/>
</dbReference>
<keyword evidence="7" id="KW-0804">Transcription</keyword>
<gene>
    <name evidence="12" type="ORF">V9T40_011909</name>
</gene>
<dbReference type="GO" id="GO:0003677">
    <property type="term" value="F:DNA binding"/>
    <property type="evidence" value="ECO:0007669"/>
    <property type="project" value="UniProtKB-KW"/>
</dbReference>
<evidence type="ECO:0000256" key="1">
    <source>
        <dbReference type="ARBA" id="ARBA00004123"/>
    </source>
</evidence>
<sequence>MKNSEEKYQIMDLPFTPFESSDSLKKRMIPYTKLVVPIRMRSVYWKYFGFPADEDGCIITKDKIVCILCKNQMINNHNTSNLRMHLTSKHKSVMAKIDPTALIPPPKSSKQKKSKTLGRARGNSELGCSSLMGISKKIVTKEVQVVVSEENNEQDISDIAIIFPNDVSEYNQHKADKEPVESNEITDTIVNFIISDLIAPDVVDGSGFHCLMSNLSSKAVVVPNEKKLVSDIIPTLFNSCKEQLYSSMHTNSINNLSLSMEEWTCVNSIKCISIYVHFTQNSEAALKTRLLRTISYTGSETMGYWTGILDRLFQEWLIDVNFVTAVIVSFNNDGLLKAIQAKNLITVPCFMSVIEKMCNEFCFHHYQIKPILEKCRKLAKYLQDNRIEFQDENLITNETVNHEEDDEGFESNPNPDRQGLWLTTYFMLKSLLHRKNAIEEAVLNLDPELIYVIPTEDEWKIVDDVVSLLEPLRTIVITLFEEKNLLISLLKPLVWKVCSSRFELNDEDSKLIQELKKQIKQTLNSAYGEQEVHNLTQIATLLDPRFKHFIHQEGKMDVEATLIELLTNFVNAEGSSSPRLSATEQEPKKTSRLSGINSLLGNICAHKSTLTIEDRIKAEINQYQSESSAVLEQCPLDWWCHMSNKCPNLSRLAYRYHCIPAVVTHTGHYSLLEYIKFHQKRSVLNVDVADALLFLHSNKNLL</sequence>
<dbReference type="GO" id="GO:0005634">
    <property type="term" value="C:nucleus"/>
    <property type="evidence" value="ECO:0007669"/>
    <property type="project" value="UniProtKB-SubCell"/>
</dbReference>
<protein>
    <recommendedName>
        <fullName evidence="11">BED-type domain-containing protein</fullName>
    </recommendedName>
</protein>
<evidence type="ECO:0000256" key="3">
    <source>
        <dbReference type="ARBA" id="ARBA00022771"/>
    </source>
</evidence>
<dbReference type="PROSITE" id="PS50808">
    <property type="entry name" value="ZF_BED"/>
    <property type="match status" value="1"/>
</dbReference>
<evidence type="ECO:0000256" key="9">
    <source>
        <dbReference type="PROSITE-ProRule" id="PRU00027"/>
    </source>
</evidence>
<dbReference type="Proteomes" id="UP001367676">
    <property type="component" value="Unassembled WGS sequence"/>
</dbReference>
<dbReference type="Pfam" id="PF02892">
    <property type="entry name" value="zf-BED"/>
    <property type="match status" value="1"/>
</dbReference>
<dbReference type="PANTHER" id="PTHR46481">
    <property type="entry name" value="ZINC FINGER BED DOMAIN-CONTAINING PROTEIN 4"/>
    <property type="match status" value="1"/>
</dbReference>
<evidence type="ECO:0000256" key="5">
    <source>
        <dbReference type="ARBA" id="ARBA00023015"/>
    </source>
</evidence>
<dbReference type="SUPFAM" id="SSF53098">
    <property type="entry name" value="Ribonuclease H-like"/>
    <property type="match status" value="1"/>
</dbReference>
<feature type="region of interest" description="Disordered" evidence="10">
    <location>
        <begin position="100"/>
        <end position="122"/>
    </location>
</feature>
<dbReference type="InterPro" id="IPR036236">
    <property type="entry name" value="Znf_C2H2_sf"/>
</dbReference>
<keyword evidence="3 9" id="KW-0863">Zinc-finger</keyword>
<evidence type="ECO:0000313" key="12">
    <source>
        <dbReference type="EMBL" id="KAK7575623.1"/>
    </source>
</evidence>
<dbReference type="GO" id="GO:0046983">
    <property type="term" value="F:protein dimerization activity"/>
    <property type="evidence" value="ECO:0007669"/>
    <property type="project" value="InterPro"/>
</dbReference>
<dbReference type="InterPro" id="IPR003656">
    <property type="entry name" value="Znf_BED"/>
</dbReference>